<keyword evidence="9" id="KW-1185">Reference proteome</keyword>
<organism evidence="7 8">
    <name type="scientific">Bifidobacterium vespertilionis</name>
    <dbReference type="NCBI Taxonomy" id="2562524"/>
    <lineage>
        <taxon>Bacteria</taxon>
        <taxon>Bacillati</taxon>
        <taxon>Actinomycetota</taxon>
        <taxon>Actinomycetes</taxon>
        <taxon>Bifidobacteriales</taxon>
        <taxon>Bifidobacteriaceae</taxon>
        <taxon>Bifidobacterium</taxon>
    </lineage>
</organism>
<evidence type="ECO:0000313" key="8">
    <source>
        <dbReference type="Proteomes" id="UP000345527"/>
    </source>
</evidence>
<keyword evidence="2" id="KW-0479">Metal-binding</keyword>
<accession>A0A5J5DYU0</accession>
<dbReference type="GO" id="GO:0006284">
    <property type="term" value="P:base-excision repair"/>
    <property type="evidence" value="ECO:0007669"/>
    <property type="project" value="InterPro"/>
</dbReference>
<evidence type="ECO:0000256" key="2">
    <source>
        <dbReference type="ARBA" id="ARBA00022723"/>
    </source>
</evidence>
<evidence type="ECO:0000256" key="1">
    <source>
        <dbReference type="ARBA" id="ARBA00022485"/>
    </source>
</evidence>
<gene>
    <name evidence="7" type="ORF">EM848_01815</name>
    <name evidence="6" type="ORF">EMO90_02410</name>
</gene>
<keyword evidence="7" id="KW-0456">Lyase</keyword>
<dbReference type="GO" id="GO:0016829">
    <property type="term" value="F:lyase activity"/>
    <property type="evidence" value="ECO:0007669"/>
    <property type="project" value="UniProtKB-KW"/>
</dbReference>
<dbReference type="InterPro" id="IPR003265">
    <property type="entry name" value="HhH-GPD_domain"/>
</dbReference>
<dbReference type="PANTHER" id="PTHR10359">
    <property type="entry name" value="A/G-SPECIFIC ADENINE GLYCOSYLASE/ENDONUCLEASE III"/>
    <property type="match status" value="1"/>
</dbReference>
<keyword evidence="3" id="KW-0408">Iron</keyword>
<evidence type="ECO:0000256" key="4">
    <source>
        <dbReference type="ARBA" id="ARBA00023014"/>
    </source>
</evidence>
<evidence type="ECO:0000313" key="6">
    <source>
        <dbReference type="EMBL" id="KAA8822067.1"/>
    </source>
</evidence>
<evidence type="ECO:0000313" key="9">
    <source>
        <dbReference type="Proteomes" id="UP000374630"/>
    </source>
</evidence>
<dbReference type="RefSeq" id="WP_150353304.1">
    <property type="nucleotide sequence ID" value="NZ_RZNZ01000002.1"/>
</dbReference>
<evidence type="ECO:0000313" key="7">
    <source>
        <dbReference type="EMBL" id="KAA8824570.1"/>
    </source>
</evidence>
<dbReference type="Gene3D" id="1.10.340.30">
    <property type="entry name" value="Hypothetical protein, domain 2"/>
    <property type="match status" value="1"/>
</dbReference>
<keyword evidence="1" id="KW-0004">4Fe-4S</keyword>
<dbReference type="Proteomes" id="UP000374630">
    <property type="component" value="Unassembled WGS sequence"/>
</dbReference>
<dbReference type="SUPFAM" id="SSF48150">
    <property type="entry name" value="DNA-glycosylase"/>
    <property type="match status" value="1"/>
</dbReference>
<dbReference type="Pfam" id="PF00730">
    <property type="entry name" value="HhH-GPD"/>
    <property type="match status" value="1"/>
</dbReference>
<dbReference type="PANTHER" id="PTHR10359:SF19">
    <property type="entry name" value="DNA REPAIR GLYCOSYLASE MJ1434-RELATED"/>
    <property type="match status" value="1"/>
</dbReference>
<evidence type="ECO:0000259" key="5">
    <source>
        <dbReference type="SMART" id="SM00478"/>
    </source>
</evidence>
<dbReference type="GO" id="GO:0046872">
    <property type="term" value="F:metal ion binding"/>
    <property type="evidence" value="ECO:0007669"/>
    <property type="project" value="UniProtKB-KW"/>
</dbReference>
<feature type="domain" description="HhH-GPD" evidence="5">
    <location>
        <begin position="39"/>
        <end position="200"/>
    </location>
</feature>
<dbReference type="AlphaFoldDB" id="A0A5J5DYU0"/>
<dbReference type="EMBL" id="RZNZ01000002">
    <property type="protein sequence ID" value="KAA8822067.1"/>
    <property type="molecule type" value="Genomic_DNA"/>
</dbReference>
<dbReference type="InterPro" id="IPR011257">
    <property type="entry name" value="DNA_glycosylase"/>
</dbReference>
<dbReference type="GO" id="GO:0051539">
    <property type="term" value="F:4 iron, 4 sulfur cluster binding"/>
    <property type="evidence" value="ECO:0007669"/>
    <property type="project" value="UniProtKB-KW"/>
</dbReference>
<dbReference type="SMART" id="SM00478">
    <property type="entry name" value="ENDO3c"/>
    <property type="match status" value="1"/>
</dbReference>
<evidence type="ECO:0000256" key="3">
    <source>
        <dbReference type="ARBA" id="ARBA00023004"/>
    </source>
</evidence>
<proteinExistence type="predicted"/>
<dbReference type="OrthoDB" id="9802365at2"/>
<comment type="caution">
    <text evidence="7">The sequence shown here is derived from an EMBL/GenBank/DDBJ whole genome shotgun (WGS) entry which is preliminary data.</text>
</comment>
<dbReference type="EMBL" id="RZOA01000002">
    <property type="protein sequence ID" value="KAA8824570.1"/>
    <property type="molecule type" value="Genomic_DNA"/>
</dbReference>
<sequence length="224" mass="25093">MSPSPEFLEALYRAMLRGIGPTGWWPAETLYEIMVGAVLTQNTAWGNVERSLAALRDAGMLEPHAIAVADRERLQDLIRPSGFHRNKSKALIALSQWYVDRCDADPQTVADVSDGDLRRELLGLFGVGGETADDLVLYVFSRRAFVADTYARRLFAFLGWEAPLGYPKFHDAVTPAVFATRLDVAELKEFHGLIDEFGKTCRDDDAKSKSFLGDWRWRLKAPNA</sequence>
<keyword evidence="4" id="KW-0411">Iron-sulfur</keyword>
<reference evidence="8 9" key="1">
    <citation type="journal article" date="2019" name="Syst. Appl. Microbiol.">
        <title>Characterization of Bifidobacterium species in feaces of the Egyptian fruit bat: Description of B. vespertilionis sp. nov. and B. rousetti sp. nov.</title>
        <authorList>
            <person name="Modesto M."/>
            <person name="Satti M."/>
            <person name="Watanabe K."/>
            <person name="Puglisi E."/>
            <person name="Morelli L."/>
            <person name="Huang C.-H."/>
            <person name="Liou J.-S."/>
            <person name="Miyashita M."/>
            <person name="Tamura T."/>
            <person name="Saito S."/>
            <person name="Mori K."/>
            <person name="Huang L."/>
            <person name="Sciavilla P."/>
            <person name="Sandri C."/>
            <person name="Spiezio C."/>
            <person name="Vitali F."/>
            <person name="Cavalieri D."/>
            <person name="Perpetuini G."/>
            <person name="Tofalo R."/>
            <person name="Bonetti A."/>
            <person name="Arita M."/>
            <person name="Mattarelli P."/>
        </authorList>
    </citation>
    <scope>NUCLEOTIDE SEQUENCE [LARGE SCALE GENOMIC DNA]</scope>
    <source>
        <strain evidence="6 9">RST16</strain>
        <strain evidence="7 8">RST8</strain>
    </source>
</reference>
<protein>
    <submittedName>
        <fullName evidence="7">DNA lyase</fullName>
    </submittedName>
</protein>
<dbReference type="CDD" id="cd00056">
    <property type="entry name" value="ENDO3c"/>
    <property type="match status" value="1"/>
</dbReference>
<dbReference type="Proteomes" id="UP000345527">
    <property type="component" value="Unassembled WGS sequence"/>
</dbReference>
<name>A0A5J5DYU0_9BIFI</name>
<dbReference type="PIRSF" id="PIRSF001435">
    <property type="entry name" value="Nth"/>
    <property type="match status" value="1"/>
</dbReference>